<evidence type="ECO:0000256" key="1">
    <source>
        <dbReference type="SAM" id="MobiDB-lite"/>
    </source>
</evidence>
<keyword evidence="3" id="KW-1185">Reference proteome</keyword>
<feature type="compositionally biased region" description="Acidic residues" evidence="1">
    <location>
        <begin position="92"/>
        <end position="102"/>
    </location>
</feature>
<organism evidence="2 3">
    <name type="scientific">Marasmius tenuissimus</name>
    <dbReference type="NCBI Taxonomy" id="585030"/>
    <lineage>
        <taxon>Eukaryota</taxon>
        <taxon>Fungi</taxon>
        <taxon>Dikarya</taxon>
        <taxon>Basidiomycota</taxon>
        <taxon>Agaricomycotina</taxon>
        <taxon>Agaricomycetes</taxon>
        <taxon>Agaricomycetidae</taxon>
        <taxon>Agaricales</taxon>
        <taxon>Marasmiineae</taxon>
        <taxon>Marasmiaceae</taxon>
        <taxon>Marasmius</taxon>
    </lineage>
</organism>
<evidence type="ECO:0000313" key="3">
    <source>
        <dbReference type="Proteomes" id="UP001437256"/>
    </source>
</evidence>
<proteinExistence type="predicted"/>
<reference evidence="2 3" key="1">
    <citation type="submission" date="2024-05" db="EMBL/GenBank/DDBJ databases">
        <title>A draft genome resource for the thread blight pathogen Marasmius tenuissimus strain MS-2.</title>
        <authorList>
            <person name="Yulfo-Soto G.E."/>
            <person name="Baruah I.K."/>
            <person name="Amoako-Attah I."/>
            <person name="Bukari Y."/>
            <person name="Meinhardt L.W."/>
            <person name="Bailey B.A."/>
            <person name="Cohen S.P."/>
        </authorList>
    </citation>
    <scope>NUCLEOTIDE SEQUENCE [LARGE SCALE GENOMIC DNA]</scope>
    <source>
        <strain evidence="2 3">MS-2</strain>
    </source>
</reference>
<comment type="caution">
    <text evidence="2">The sequence shown here is derived from an EMBL/GenBank/DDBJ whole genome shotgun (WGS) entry which is preliminary data.</text>
</comment>
<evidence type="ECO:0000313" key="2">
    <source>
        <dbReference type="EMBL" id="KAL0063614.1"/>
    </source>
</evidence>
<accession>A0ABR2ZRH7</accession>
<protein>
    <submittedName>
        <fullName evidence="2">Uncharacterized protein</fullName>
    </submittedName>
</protein>
<feature type="region of interest" description="Disordered" evidence="1">
    <location>
        <begin position="71"/>
        <end position="102"/>
    </location>
</feature>
<dbReference type="EMBL" id="JBBXMP010000077">
    <property type="protein sequence ID" value="KAL0063614.1"/>
    <property type="molecule type" value="Genomic_DNA"/>
</dbReference>
<name>A0ABR2ZRH7_9AGAR</name>
<sequence>MALYRTLNVPVCIYWGELGSVPTTFLCMILSHGNKLWTQGVDPSWAIQHAEDVDFAKLVLSNQELELLLSNKSQIPDTDEEASDGAAGPVASDEDLGVVEEG</sequence>
<dbReference type="Proteomes" id="UP001437256">
    <property type="component" value="Unassembled WGS sequence"/>
</dbReference>
<gene>
    <name evidence="2" type="ORF">AAF712_009471</name>
</gene>